<evidence type="ECO:0000313" key="12">
    <source>
        <dbReference type="Proteomes" id="UP000054350"/>
    </source>
</evidence>
<protein>
    <recommendedName>
        <fullName evidence="2">RNA helicase</fullName>
        <ecNumber evidence="2">3.6.4.13</ecNumber>
    </recommendedName>
</protein>
<feature type="domain" description="Helicase C-terminal" evidence="10">
    <location>
        <begin position="227"/>
        <end position="403"/>
    </location>
</feature>
<keyword evidence="5" id="KW-0347">Helicase</keyword>
<dbReference type="Gene3D" id="3.40.50.300">
    <property type="entry name" value="P-loop containing nucleotide triphosphate hydrolases"/>
    <property type="match status" value="2"/>
</dbReference>
<proteinExistence type="inferred from homology"/>
<dbReference type="SMART" id="SM00490">
    <property type="entry name" value="HELICc"/>
    <property type="match status" value="1"/>
</dbReference>
<evidence type="ECO:0000256" key="6">
    <source>
        <dbReference type="ARBA" id="ARBA00022840"/>
    </source>
</evidence>
<dbReference type="InterPro" id="IPR007502">
    <property type="entry name" value="Helicase-assoc_dom"/>
</dbReference>
<dbReference type="SMART" id="SM00847">
    <property type="entry name" value="HA2"/>
    <property type="match status" value="1"/>
</dbReference>
<dbReference type="PANTHER" id="PTHR18934">
    <property type="entry name" value="ATP-DEPENDENT RNA HELICASE"/>
    <property type="match status" value="1"/>
</dbReference>
<comment type="similarity">
    <text evidence="1">Belongs to the DEAD box helicase family. DEAH subfamily.</text>
</comment>
<dbReference type="OMA" id="FHEVMET"/>
<dbReference type="AlphaFoldDB" id="A0A0L0S0Y0"/>
<dbReference type="Pfam" id="PF07717">
    <property type="entry name" value="OB_NTP_bind"/>
    <property type="match status" value="1"/>
</dbReference>
<dbReference type="GO" id="GO:0071013">
    <property type="term" value="C:catalytic step 2 spliceosome"/>
    <property type="evidence" value="ECO:0007669"/>
    <property type="project" value="TreeGrafter"/>
</dbReference>
<sequence>MDRHRSSQHDGHCDGPLGEHRRRLPVFKHRNQLLYLVEKYQVVIVVGATGSGKSTQTPQYLHEAGWTSNGRLIGCTQPRRIAATSLAKRVAAELGEPLGQSVGYAIRFDDTTDATTTRIKYMTEGMLLREIMVDPLLSRYNVIMVDEAHERSLAADLVLGLLKLIMAHRADLRIIISSATLDALTVRDYFQDGHDHQVAELVSLDGQMFPLDIHHLALPCDDYVAATVKTVAKIHAEEPSGDVLVFLTGREEIELTVQALQQLPARTGTHDGLMLMPVPIYGGLTQDQQHQAFEPTPRGFRKVVVATQIAEASVTIDGIVYVVDCGFVKVRTFLPRTGRDALWVVPISKASANQRAGRAGRTRPGKAYRLYSPAAFHKLPDVTQPEILRVSLTSTVLLLKYLGVHHVGAFPFLTTPPRDNFVQALTMLHTMGAMSGTGELTELGQRMAELPVDPALAAVIMHASDMGCLKEILPIVAMLSIESIFVSLRGEDDAIFKQVEFAVEEGDHISYLNVFLAFQSAKESSSWCHKHRLNYQSLTTAARIYRQLAKFLAKYDLPATSCDGDSEIIRKCLLRGFFANAAAANPDGSYRSLRDGSTLWIHPSSALFERAPPYVMFHELLETNRAYMRHVTVVDHRWLAEAAPNYYEYKNRQ</sequence>
<evidence type="ECO:0000256" key="1">
    <source>
        <dbReference type="ARBA" id="ARBA00008792"/>
    </source>
</evidence>
<reference evidence="11 12" key="1">
    <citation type="submission" date="2009-11" db="EMBL/GenBank/DDBJ databases">
        <title>Annotation of Allomyces macrogynus ATCC 38327.</title>
        <authorList>
            <consortium name="The Broad Institute Genome Sequencing Platform"/>
            <person name="Russ C."/>
            <person name="Cuomo C."/>
            <person name="Burger G."/>
            <person name="Gray M.W."/>
            <person name="Holland P.W.H."/>
            <person name="King N."/>
            <person name="Lang F.B.F."/>
            <person name="Roger A.J."/>
            <person name="Ruiz-Trillo I."/>
            <person name="Young S.K."/>
            <person name="Zeng Q."/>
            <person name="Gargeya S."/>
            <person name="Fitzgerald M."/>
            <person name="Haas B."/>
            <person name="Abouelleil A."/>
            <person name="Alvarado L."/>
            <person name="Arachchi H.M."/>
            <person name="Berlin A."/>
            <person name="Chapman S.B."/>
            <person name="Gearin G."/>
            <person name="Goldberg J."/>
            <person name="Griggs A."/>
            <person name="Gujja S."/>
            <person name="Hansen M."/>
            <person name="Heiman D."/>
            <person name="Howarth C."/>
            <person name="Larimer J."/>
            <person name="Lui A."/>
            <person name="MacDonald P.J.P."/>
            <person name="McCowen C."/>
            <person name="Montmayeur A."/>
            <person name="Murphy C."/>
            <person name="Neiman D."/>
            <person name="Pearson M."/>
            <person name="Priest M."/>
            <person name="Roberts A."/>
            <person name="Saif S."/>
            <person name="Shea T."/>
            <person name="Sisk P."/>
            <person name="Stolte C."/>
            <person name="Sykes S."/>
            <person name="Wortman J."/>
            <person name="Nusbaum C."/>
            <person name="Birren B."/>
        </authorList>
    </citation>
    <scope>NUCLEOTIDE SEQUENCE [LARGE SCALE GENOMIC DNA]</scope>
    <source>
        <strain evidence="11 12">ATCC 38327</strain>
    </source>
</reference>
<dbReference type="GO" id="GO:0003724">
    <property type="term" value="F:RNA helicase activity"/>
    <property type="evidence" value="ECO:0007669"/>
    <property type="project" value="UniProtKB-EC"/>
</dbReference>
<evidence type="ECO:0000256" key="3">
    <source>
        <dbReference type="ARBA" id="ARBA00022741"/>
    </source>
</evidence>
<gene>
    <name evidence="11" type="ORF">AMAG_01880</name>
</gene>
<dbReference type="FunFam" id="3.40.50.300:FF:000578">
    <property type="entry name" value="probable ATP-dependent RNA helicase DHX35"/>
    <property type="match status" value="1"/>
</dbReference>
<keyword evidence="3" id="KW-0547">Nucleotide-binding</keyword>
<comment type="catalytic activity">
    <reaction evidence="7">
        <text>ATP + H2O = ADP + phosphate + H(+)</text>
        <dbReference type="Rhea" id="RHEA:13065"/>
        <dbReference type="ChEBI" id="CHEBI:15377"/>
        <dbReference type="ChEBI" id="CHEBI:15378"/>
        <dbReference type="ChEBI" id="CHEBI:30616"/>
        <dbReference type="ChEBI" id="CHEBI:43474"/>
        <dbReference type="ChEBI" id="CHEBI:456216"/>
        <dbReference type="EC" id="3.6.4.13"/>
    </reaction>
</comment>
<dbReference type="SUPFAM" id="SSF52540">
    <property type="entry name" value="P-loop containing nucleoside triphosphate hydrolases"/>
    <property type="match status" value="1"/>
</dbReference>
<dbReference type="Pfam" id="PF21010">
    <property type="entry name" value="HA2_C"/>
    <property type="match status" value="1"/>
</dbReference>
<keyword evidence="6" id="KW-0067">ATP-binding</keyword>
<dbReference type="InterPro" id="IPR014001">
    <property type="entry name" value="Helicase_ATP-bd"/>
</dbReference>
<dbReference type="EMBL" id="GG745330">
    <property type="protein sequence ID" value="KNE56036.1"/>
    <property type="molecule type" value="Genomic_DNA"/>
</dbReference>
<dbReference type="Pfam" id="PF04408">
    <property type="entry name" value="WHD_HA2"/>
    <property type="match status" value="1"/>
</dbReference>
<dbReference type="Gene3D" id="1.20.120.1080">
    <property type="match status" value="1"/>
</dbReference>
<feature type="domain" description="Helicase ATP-binding" evidence="9">
    <location>
        <begin position="34"/>
        <end position="199"/>
    </location>
</feature>
<dbReference type="EC" id="3.6.4.13" evidence="2"/>
<dbReference type="GO" id="GO:0016887">
    <property type="term" value="F:ATP hydrolysis activity"/>
    <property type="evidence" value="ECO:0007669"/>
    <property type="project" value="InterPro"/>
</dbReference>
<keyword evidence="12" id="KW-1185">Reference proteome</keyword>
<dbReference type="eggNOG" id="KOG0922">
    <property type="taxonomic scope" value="Eukaryota"/>
</dbReference>
<dbReference type="InterPro" id="IPR049945">
    <property type="entry name" value="AAA_22"/>
</dbReference>
<dbReference type="PROSITE" id="PS51192">
    <property type="entry name" value="HELICASE_ATP_BIND_1"/>
    <property type="match status" value="1"/>
</dbReference>
<dbReference type="OrthoDB" id="10253254at2759"/>
<dbReference type="InterPro" id="IPR011709">
    <property type="entry name" value="DEAD-box_helicase_OB_fold"/>
</dbReference>
<accession>A0A0L0S0Y0</accession>
<dbReference type="InterPro" id="IPR027417">
    <property type="entry name" value="P-loop_NTPase"/>
</dbReference>
<evidence type="ECO:0000256" key="4">
    <source>
        <dbReference type="ARBA" id="ARBA00022801"/>
    </source>
</evidence>
<reference evidence="12" key="2">
    <citation type="submission" date="2009-11" db="EMBL/GenBank/DDBJ databases">
        <title>The Genome Sequence of Allomyces macrogynus strain ATCC 38327.</title>
        <authorList>
            <consortium name="The Broad Institute Genome Sequencing Platform"/>
            <person name="Russ C."/>
            <person name="Cuomo C."/>
            <person name="Shea T."/>
            <person name="Young S.K."/>
            <person name="Zeng Q."/>
            <person name="Koehrsen M."/>
            <person name="Haas B."/>
            <person name="Borodovsky M."/>
            <person name="Guigo R."/>
            <person name="Alvarado L."/>
            <person name="Berlin A."/>
            <person name="Borenstein D."/>
            <person name="Chen Z."/>
            <person name="Engels R."/>
            <person name="Freedman E."/>
            <person name="Gellesch M."/>
            <person name="Goldberg J."/>
            <person name="Griggs A."/>
            <person name="Gujja S."/>
            <person name="Heiman D."/>
            <person name="Hepburn T."/>
            <person name="Howarth C."/>
            <person name="Jen D."/>
            <person name="Larson L."/>
            <person name="Lewis B."/>
            <person name="Mehta T."/>
            <person name="Park D."/>
            <person name="Pearson M."/>
            <person name="Roberts A."/>
            <person name="Saif S."/>
            <person name="Shenoy N."/>
            <person name="Sisk P."/>
            <person name="Stolte C."/>
            <person name="Sykes S."/>
            <person name="Walk T."/>
            <person name="White J."/>
            <person name="Yandava C."/>
            <person name="Burger G."/>
            <person name="Gray M.W."/>
            <person name="Holland P.W.H."/>
            <person name="King N."/>
            <person name="Lang F.B.F."/>
            <person name="Roger A.J."/>
            <person name="Ruiz-Trillo I."/>
            <person name="Lander E."/>
            <person name="Nusbaum C."/>
        </authorList>
    </citation>
    <scope>NUCLEOTIDE SEQUENCE [LARGE SCALE GENOMIC DNA]</scope>
    <source>
        <strain evidence="12">ATCC 38327</strain>
    </source>
</reference>
<feature type="compositionally biased region" description="Basic and acidic residues" evidence="8">
    <location>
        <begin position="1"/>
        <end position="19"/>
    </location>
</feature>
<evidence type="ECO:0000313" key="11">
    <source>
        <dbReference type="EMBL" id="KNE56036.1"/>
    </source>
</evidence>
<evidence type="ECO:0000256" key="2">
    <source>
        <dbReference type="ARBA" id="ARBA00012552"/>
    </source>
</evidence>
<dbReference type="InterPro" id="IPR048333">
    <property type="entry name" value="HA2_WH"/>
</dbReference>
<dbReference type="Proteomes" id="UP000054350">
    <property type="component" value="Unassembled WGS sequence"/>
</dbReference>
<evidence type="ECO:0000259" key="10">
    <source>
        <dbReference type="PROSITE" id="PS51194"/>
    </source>
</evidence>
<dbReference type="PROSITE" id="PS51194">
    <property type="entry name" value="HELICASE_CTER"/>
    <property type="match status" value="1"/>
</dbReference>
<evidence type="ECO:0000256" key="8">
    <source>
        <dbReference type="SAM" id="MobiDB-lite"/>
    </source>
</evidence>
<feature type="region of interest" description="Disordered" evidence="8">
    <location>
        <begin position="1"/>
        <end position="20"/>
    </location>
</feature>
<dbReference type="CDD" id="cd18791">
    <property type="entry name" value="SF2_C_RHA"/>
    <property type="match status" value="1"/>
</dbReference>
<dbReference type="PANTHER" id="PTHR18934:SF136">
    <property type="entry name" value="ATP-DEPENDENT RNA HELICASE DHX35-RELATED"/>
    <property type="match status" value="1"/>
</dbReference>
<dbReference type="SMART" id="SM00487">
    <property type="entry name" value="DEXDc"/>
    <property type="match status" value="1"/>
</dbReference>
<dbReference type="Pfam" id="PF00271">
    <property type="entry name" value="Helicase_C"/>
    <property type="match status" value="1"/>
</dbReference>
<dbReference type="GO" id="GO:0005524">
    <property type="term" value="F:ATP binding"/>
    <property type="evidence" value="ECO:0007669"/>
    <property type="project" value="UniProtKB-KW"/>
</dbReference>
<dbReference type="GO" id="GO:0003723">
    <property type="term" value="F:RNA binding"/>
    <property type="evidence" value="ECO:0007669"/>
    <property type="project" value="TreeGrafter"/>
</dbReference>
<evidence type="ECO:0000256" key="5">
    <source>
        <dbReference type="ARBA" id="ARBA00022806"/>
    </source>
</evidence>
<name>A0A0L0S0Y0_ALLM3</name>
<organism evidence="11 12">
    <name type="scientific">Allomyces macrogynus (strain ATCC 38327)</name>
    <name type="common">Allomyces javanicus var. macrogynus</name>
    <dbReference type="NCBI Taxonomy" id="578462"/>
    <lineage>
        <taxon>Eukaryota</taxon>
        <taxon>Fungi</taxon>
        <taxon>Fungi incertae sedis</taxon>
        <taxon>Blastocladiomycota</taxon>
        <taxon>Blastocladiomycetes</taxon>
        <taxon>Blastocladiales</taxon>
        <taxon>Blastocladiaceae</taxon>
        <taxon>Allomyces</taxon>
    </lineage>
</organism>
<dbReference type="InterPro" id="IPR001650">
    <property type="entry name" value="Helicase_C-like"/>
</dbReference>
<dbReference type="VEuPathDB" id="FungiDB:AMAG_01880"/>
<dbReference type="Pfam" id="PF13401">
    <property type="entry name" value="AAA_22"/>
    <property type="match status" value="1"/>
</dbReference>
<dbReference type="FunFam" id="3.40.50.300:FF:000145">
    <property type="entry name" value="probable ATP-dependent RNA helicase DHX40"/>
    <property type="match status" value="1"/>
</dbReference>
<evidence type="ECO:0000256" key="7">
    <source>
        <dbReference type="ARBA" id="ARBA00047984"/>
    </source>
</evidence>
<evidence type="ECO:0000259" key="9">
    <source>
        <dbReference type="PROSITE" id="PS51192"/>
    </source>
</evidence>
<keyword evidence="4" id="KW-0378">Hydrolase</keyword>
<dbReference type="STRING" id="578462.A0A0L0S0Y0"/>